<keyword evidence="3" id="KW-1185">Reference proteome</keyword>
<protein>
    <submittedName>
        <fullName evidence="2">Uncharacterized protein</fullName>
    </submittedName>
</protein>
<evidence type="ECO:0000313" key="3">
    <source>
        <dbReference type="Proteomes" id="UP000003111"/>
    </source>
</evidence>
<feature type="region of interest" description="Disordered" evidence="1">
    <location>
        <begin position="51"/>
        <end position="71"/>
    </location>
</feature>
<dbReference type="EMBL" id="ACLF03000001">
    <property type="protein sequence ID" value="EFQ84744.1"/>
    <property type="molecule type" value="Genomic_DNA"/>
</dbReference>
<dbReference type="Proteomes" id="UP000003111">
    <property type="component" value="Unassembled WGS sequence"/>
</dbReference>
<reference evidence="2" key="1">
    <citation type="submission" date="2010-08" db="EMBL/GenBank/DDBJ databases">
        <authorList>
            <person name="Muzny D."/>
            <person name="Qin X."/>
            <person name="Buhay C."/>
            <person name="Dugan-Rocha S."/>
            <person name="Ding Y."/>
            <person name="Chen G."/>
            <person name="Hawes A."/>
            <person name="Holder M."/>
            <person name="Jhangiani S."/>
            <person name="Johnson A."/>
            <person name="Khan Z."/>
            <person name="Li Z."/>
            <person name="Liu W."/>
            <person name="Liu X."/>
            <person name="Perez L."/>
            <person name="Shen H."/>
            <person name="Wang Q."/>
            <person name="Watt J."/>
            <person name="Xi L."/>
            <person name="Xin Y."/>
            <person name="Zhou J."/>
            <person name="Deng J."/>
            <person name="Jiang H."/>
            <person name="Liu Y."/>
            <person name="Qu J."/>
            <person name="Song X.-Z."/>
            <person name="Zhang L."/>
            <person name="Villasana D."/>
            <person name="Johnson A."/>
            <person name="Liu J."/>
            <person name="Liyanage D."/>
            <person name="Lorensuhewa L."/>
            <person name="Robinson T."/>
            <person name="Song A."/>
            <person name="Song B.-B."/>
            <person name="Dinh H."/>
            <person name="Thornton R."/>
            <person name="Coyle M."/>
            <person name="Francisco L."/>
            <person name="Jackson L."/>
            <person name="Javaid M."/>
            <person name="Korchina V."/>
            <person name="Kovar C."/>
            <person name="Mata R."/>
            <person name="Mathew T."/>
            <person name="Ngo R."/>
            <person name="Nguyen L."/>
            <person name="Nguyen N."/>
            <person name="Okwuonu G."/>
            <person name="Ongeri F."/>
            <person name="Pham C."/>
            <person name="Simmons D."/>
            <person name="Wilczek-Boney K."/>
            <person name="Hale W."/>
            <person name="Jakkamsetti A."/>
            <person name="Pham P."/>
            <person name="Ruth R."/>
            <person name="San Lucas F."/>
            <person name="Warren J."/>
            <person name="Zhang J."/>
            <person name="Zhao Z."/>
            <person name="Zhou C."/>
            <person name="Zhu D."/>
            <person name="Lee S."/>
            <person name="Bess C."/>
            <person name="Blankenburg K."/>
            <person name="Forbes L."/>
            <person name="Fu Q."/>
            <person name="Gubbala S."/>
            <person name="Hirani K."/>
            <person name="Jayaseelan J.C."/>
            <person name="Lara F."/>
            <person name="Munidasa M."/>
            <person name="Palculict T."/>
            <person name="Patil S."/>
            <person name="Pu L.-L."/>
            <person name="Saada N."/>
            <person name="Tang L."/>
            <person name="Weissenberger G."/>
            <person name="Zhu Y."/>
            <person name="Hemphill L."/>
            <person name="Shang Y."/>
            <person name="Youmans B."/>
            <person name="Ayvaz T."/>
            <person name="Ross M."/>
            <person name="Santibanez J."/>
            <person name="Aqrawi P."/>
            <person name="Gross S."/>
            <person name="Joshi V."/>
            <person name="Fowler G."/>
            <person name="Nazareth L."/>
            <person name="Reid J."/>
            <person name="Worley K."/>
            <person name="Petrosino J."/>
            <person name="Highlander S."/>
            <person name="Gibbs R."/>
        </authorList>
    </citation>
    <scope>NUCLEOTIDE SEQUENCE [LARGE SCALE GENOMIC DNA]</scope>
    <source>
        <strain evidence="2">DSM 15272</strain>
    </source>
</reference>
<gene>
    <name evidence="2" type="ORF">HMPREF0063_10085</name>
</gene>
<evidence type="ECO:0000313" key="2">
    <source>
        <dbReference type="EMBL" id="EFQ84744.1"/>
    </source>
</evidence>
<organism evidence="2 3">
    <name type="scientific">Aeromicrobium marinum DSM 15272</name>
    <dbReference type="NCBI Taxonomy" id="585531"/>
    <lineage>
        <taxon>Bacteria</taxon>
        <taxon>Bacillati</taxon>
        <taxon>Actinomycetota</taxon>
        <taxon>Actinomycetes</taxon>
        <taxon>Propionibacteriales</taxon>
        <taxon>Nocardioidaceae</taxon>
        <taxon>Aeromicrobium</taxon>
    </lineage>
</organism>
<name>E2S7S8_9ACTN</name>
<dbReference type="STRING" id="585531.HMPREF0063_10085"/>
<proteinExistence type="predicted"/>
<comment type="caution">
    <text evidence="2">The sequence shown here is derived from an EMBL/GenBank/DDBJ whole genome shotgun (WGS) entry which is preliminary data.</text>
</comment>
<dbReference type="HOGENOM" id="CLU_2784645_0_0_11"/>
<dbReference type="AlphaFoldDB" id="E2S7S8"/>
<accession>E2S7S8</accession>
<evidence type="ECO:0000256" key="1">
    <source>
        <dbReference type="SAM" id="MobiDB-lite"/>
    </source>
</evidence>
<feature type="compositionally biased region" description="Polar residues" evidence="1">
    <location>
        <begin position="53"/>
        <end position="62"/>
    </location>
</feature>
<sequence length="71" mass="7738">MSDTEAVAPDMREHDDHFFAVGDLVRVGKGRQTWAITGFFGDAFSYAALQRPDQPTSSSSAHLSRLVPVVS</sequence>